<feature type="region of interest" description="Disordered" evidence="1">
    <location>
        <begin position="49"/>
        <end position="72"/>
    </location>
</feature>
<proteinExistence type="predicted"/>
<evidence type="ECO:0000313" key="2">
    <source>
        <dbReference type="EMBL" id="KAJ1368008.1"/>
    </source>
</evidence>
<sequence length="72" mass="8181">MNEVEREGTTRKSAAGRWPQRFNAGDLDLEDKPRSECLIMLNNEDWIASLEDEPSVPRPNPKLDGPMANLEE</sequence>
<name>A0AAD5R1P8_PARTN</name>
<evidence type="ECO:0000256" key="1">
    <source>
        <dbReference type="SAM" id="MobiDB-lite"/>
    </source>
</evidence>
<accession>A0AAD5R1P8</accession>
<comment type="caution">
    <text evidence="2">The sequence shown here is derived from an EMBL/GenBank/DDBJ whole genome shotgun (WGS) entry which is preliminary data.</text>
</comment>
<organism evidence="2 3">
    <name type="scientific">Parelaphostrongylus tenuis</name>
    <name type="common">Meningeal worm</name>
    <dbReference type="NCBI Taxonomy" id="148309"/>
    <lineage>
        <taxon>Eukaryota</taxon>
        <taxon>Metazoa</taxon>
        <taxon>Ecdysozoa</taxon>
        <taxon>Nematoda</taxon>
        <taxon>Chromadorea</taxon>
        <taxon>Rhabditida</taxon>
        <taxon>Rhabditina</taxon>
        <taxon>Rhabditomorpha</taxon>
        <taxon>Strongyloidea</taxon>
        <taxon>Metastrongylidae</taxon>
        <taxon>Parelaphostrongylus</taxon>
    </lineage>
</organism>
<dbReference type="EMBL" id="JAHQIW010006064">
    <property type="protein sequence ID" value="KAJ1368008.1"/>
    <property type="molecule type" value="Genomic_DNA"/>
</dbReference>
<protein>
    <submittedName>
        <fullName evidence="2">Uncharacterized protein</fullName>
    </submittedName>
</protein>
<reference evidence="2" key="1">
    <citation type="submission" date="2021-06" db="EMBL/GenBank/DDBJ databases">
        <title>Parelaphostrongylus tenuis whole genome reference sequence.</title>
        <authorList>
            <person name="Garwood T.J."/>
            <person name="Larsen P.A."/>
            <person name="Fountain-Jones N.M."/>
            <person name="Garbe J.R."/>
            <person name="Macchietto M.G."/>
            <person name="Kania S.A."/>
            <person name="Gerhold R.W."/>
            <person name="Richards J.E."/>
            <person name="Wolf T.M."/>
        </authorList>
    </citation>
    <scope>NUCLEOTIDE SEQUENCE</scope>
    <source>
        <strain evidence="2">MNPRO001-30</strain>
        <tissue evidence="2">Meninges</tissue>
    </source>
</reference>
<keyword evidence="3" id="KW-1185">Reference proteome</keyword>
<evidence type="ECO:0000313" key="3">
    <source>
        <dbReference type="Proteomes" id="UP001196413"/>
    </source>
</evidence>
<dbReference type="Proteomes" id="UP001196413">
    <property type="component" value="Unassembled WGS sequence"/>
</dbReference>
<dbReference type="AlphaFoldDB" id="A0AAD5R1P8"/>
<gene>
    <name evidence="2" type="ORF">KIN20_029056</name>
</gene>